<comment type="caution">
    <text evidence="5">The sequence shown here is derived from an EMBL/GenBank/DDBJ whole genome shotgun (WGS) entry which is preliminary data.</text>
</comment>
<keyword evidence="5" id="KW-0966">Cell projection</keyword>
<dbReference type="InterPro" id="IPR024046">
    <property type="entry name" value="Flagellar_assmbl_FliW_dom_sf"/>
</dbReference>
<keyword evidence="6" id="KW-1185">Reference proteome</keyword>
<comment type="function">
    <text evidence="4">Acts as an anti-CsrA protein, binds CsrA and prevents it from repressing translation of its target genes, one of which is flagellin. Binds to flagellin and participates in the assembly of the flagellum.</text>
</comment>
<dbReference type="NCBIfam" id="NF009793">
    <property type="entry name" value="PRK13285.1-1"/>
    <property type="match status" value="1"/>
</dbReference>
<keyword evidence="5" id="KW-0969">Cilium</keyword>
<keyword evidence="2 4" id="KW-1005">Bacterial flagellum biogenesis</keyword>
<sequence length="148" mass="17165">MNIQTKYFNELTINKKDILHFEYGLPGFINEKQFVLLPLSEEKVYFVLQSVQTPELAFVVTNPFLFFKDYDFELDRATVHSLEIKEPSDVAVYSILTLQDPFEHTTANLQAPVIVHVKNKKAKQVILNDDKYTTKHALFQESPISVKE</sequence>
<keyword evidence="3 4" id="KW-0810">Translation regulation</keyword>
<dbReference type="Proteomes" id="UP001208656">
    <property type="component" value="Unassembled WGS sequence"/>
</dbReference>
<reference evidence="5 6" key="1">
    <citation type="submission" date="2022-10" db="EMBL/GenBank/DDBJ databases">
        <title>Description of Fervidibacillus gen. nov. in the family Fervidibacillaceae fam. nov. with two species, Fervidibacillus albus sp. nov., and Fervidibacillus halotolerans sp. nov., isolated from tidal flat sediments.</title>
        <authorList>
            <person name="Kwon K.K."/>
            <person name="Yang S.-H."/>
        </authorList>
    </citation>
    <scope>NUCLEOTIDE SEQUENCE [LARGE SCALE GENOMIC DNA]</scope>
    <source>
        <strain evidence="5 6">DSM 23332</strain>
    </source>
</reference>
<comment type="subcellular location">
    <subcellularLocation>
        <location evidence="4">Cytoplasm</location>
    </subcellularLocation>
</comment>
<evidence type="ECO:0000256" key="4">
    <source>
        <dbReference type="HAMAP-Rule" id="MF_01185"/>
    </source>
</evidence>
<dbReference type="InterPro" id="IPR003775">
    <property type="entry name" value="Flagellar_assembly_factor_FliW"/>
</dbReference>
<dbReference type="RefSeq" id="WP_263061851.1">
    <property type="nucleotide sequence ID" value="NZ_JAOUSE010000032.1"/>
</dbReference>
<keyword evidence="5" id="KW-0282">Flagellum</keyword>
<evidence type="ECO:0000313" key="5">
    <source>
        <dbReference type="EMBL" id="MCU9594876.1"/>
    </source>
</evidence>
<name>A0ABT2WGQ5_9BACI</name>
<dbReference type="SUPFAM" id="SSF141457">
    <property type="entry name" value="BH3618-like"/>
    <property type="match status" value="1"/>
</dbReference>
<keyword evidence="4" id="KW-0143">Chaperone</keyword>
<organism evidence="5 6">
    <name type="scientific">Pallidibacillus thermolactis</name>
    <dbReference type="NCBI Taxonomy" id="251051"/>
    <lineage>
        <taxon>Bacteria</taxon>
        <taxon>Bacillati</taxon>
        <taxon>Bacillota</taxon>
        <taxon>Bacilli</taxon>
        <taxon>Bacillales</taxon>
        <taxon>Bacillaceae</taxon>
        <taxon>Pallidibacillus</taxon>
    </lineage>
</organism>
<dbReference type="PANTHER" id="PTHR39190">
    <property type="entry name" value="FLAGELLAR ASSEMBLY FACTOR FLIW"/>
    <property type="match status" value="1"/>
</dbReference>
<evidence type="ECO:0000256" key="3">
    <source>
        <dbReference type="ARBA" id="ARBA00022845"/>
    </source>
</evidence>
<evidence type="ECO:0000313" key="6">
    <source>
        <dbReference type="Proteomes" id="UP001208656"/>
    </source>
</evidence>
<comment type="similarity">
    <text evidence="4">Belongs to the FliW family.</text>
</comment>
<dbReference type="Pfam" id="PF02623">
    <property type="entry name" value="FliW"/>
    <property type="match status" value="1"/>
</dbReference>
<proteinExistence type="inferred from homology"/>
<keyword evidence="1 4" id="KW-0963">Cytoplasm</keyword>
<dbReference type="HAMAP" id="MF_01185">
    <property type="entry name" value="FliW"/>
    <property type="match status" value="1"/>
</dbReference>
<evidence type="ECO:0000256" key="2">
    <source>
        <dbReference type="ARBA" id="ARBA00022795"/>
    </source>
</evidence>
<gene>
    <name evidence="4 5" type="primary">fliW</name>
    <name evidence="5" type="ORF">OEV82_10550</name>
</gene>
<dbReference type="Gene3D" id="2.30.290.10">
    <property type="entry name" value="BH3618-like"/>
    <property type="match status" value="1"/>
</dbReference>
<evidence type="ECO:0000256" key="1">
    <source>
        <dbReference type="ARBA" id="ARBA00022490"/>
    </source>
</evidence>
<dbReference type="EMBL" id="JAOUSE010000032">
    <property type="protein sequence ID" value="MCU9594876.1"/>
    <property type="molecule type" value="Genomic_DNA"/>
</dbReference>
<comment type="subunit">
    <text evidence="4">Interacts with translational regulator CsrA and flagellin(s).</text>
</comment>
<accession>A0ABT2WGQ5</accession>
<protein>
    <recommendedName>
        <fullName evidence="4">Flagellar assembly factor FliW</fullName>
    </recommendedName>
</protein>
<dbReference type="PANTHER" id="PTHR39190:SF1">
    <property type="entry name" value="FLAGELLAR ASSEMBLY FACTOR FLIW"/>
    <property type="match status" value="1"/>
</dbReference>